<gene>
    <name evidence="1" type="ORF">J2S11_002998</name>
</gene>
<dbReference type="EMBL" id="JAUSTY010000012">
    <property type="protein sequence ID" value="MDQ0167081.1"/>
    <property type="molecule type" value="Genomic_DNA"/>
</dbReference>
<comment type="caution">
    <text evidence="1">The sequence shown here is derived from an EMBL/GenBank/DDBJ whole genome shotgun (WGS) entry which is preliminary data.</text>
</comment>
<reference evidence="1 2" key="1">
    <citation type="submission" date="2023-07" db="EMBL/GenBank/DDBJ databases">
        <title>Genomic Encyclopedia of Type Strains, Phase IV (KMG-IV): sequencing the most valuable type-strain genomes for metagenomic binning, comparative biology and taxonomic classification.</title>
        <authorList>
            <person name="Goeker M."/>
        </authorList>
    </citation>
    <scope>NUCLEOTIDE SEQUENCE [LARGE SCALE GENOMIC DNA]</scope>
    <source>
        <strain evidence="1 2">DSM 12751</strain>
    </source>
</reference>
<dbReference type="InterPro" id="IPR010375">
    <property type="entry name" value="CdAMP_rec"/>
</dbReference>
<name>A0ABT9W1J3_9BACI</name>
<accession>A0ABT9W1J3</accession>
<sequence length="101" mass="11277">MKLMICITNKKYGSSLIKTLGKNGYGVTKLASTGGFLKEGNDTLLIGVGNQDVSELKQLMKASVEELEKQKGWKPKEHRFTSFVINGQNFLPLLHKNKHND</sequence>
<evidence type="ECO:0000313" key="2">
    <source>
        <dbReference type="Proteomes" id="UP001235840"/>
    </source>
</evidence>
<dbReference type="RefSeq" id="WP_307395786.1">
    <property type="nucleotide sequence ID" value="NZ_BAAADK010000030.1"/>
</dbReference>
<dbReference type="Gene3D" id="3.30.70.120">
    <property type="match status" value="1"/>
</dbReference>
<dbReference type="PANTHER" id="PTHR38456">
    <property type="entry name" value="CYCLIC DI-AMP RECEPTOR A"/>
    <property type="match status" value="1"/>
</dbReference>
<dbReference type="PANTHER" id="PTHR38456:SF1">
    <property type="entry name" value="CYCLIC DI-AMP RECEPTOR A"/>
    <property type="match status" value="1"/>
</dbReference>
<dbReference type="Pfam" id="PF06153">
    <property type="entry name" value="CdAMP_rec"/>
    <property type="match status" value="1"/>
</dbReference>
<dbReference type="Proteomes" id="UP001235840">
    <property type="component" value="Unassembled WGS sequence"/>
</dbReference>
<keyword evidence="2" id="KW-1185">Reference proteome</keyword>
<evidence type="ECO:0000313" key="1">
    <source>
        <dbReference type="EMBL" id="MDQ0167081.1"/>
    </source>
</evidence>
<proteinExistence type="predicted"/>
<dbReference type="InterPro" id="IPR015867">
    <property type="entry name" value="N-reg_PII/ATP_PRibTrfase_C"/>
</dbReference>
<protein>
    <submittedName>
        <fullName evidence="1">Uncharacterized protein YaaQ</fullName>
    </submittedName>
</protein>
<organism evidence="1 2">
    <name type="scientific">Caldalkalibacillus horti</name>
    <dbReference type="NCBI Taxonomy" id="77523"/>
    <lineage>
        <taxon>Bacteria</taxon>
        <taxon>Bacillati</taxon>
        <taxon>Bacillota</taxon>
        <taxon>Bacilli</taxon>
        <taxon>Bacillales</taxon>
        <taxon>Bacillaceae</taxon>
        <taxon>Caldalkalibacillus</taxon>
    </lineage>
</organism>